<evidence type="ECO:0000313" key="2">
    <source>
        <dbReference type="EMBL" id="AEQ23328.1"/>
    </source>
</evidence>
<dbReference type="AlphaFoldDB" id="G4Q5F0"/>
<dbReference type="InParanoid" id="G4Q5F0"/>
<evidence type="ECO:0000313" key="3">
    <source>
        <dbReference type="Proteomes" id="UP000007093"/>
    </source>
</evidence>
<protein>
    <submittedName>
        <fullName evidence="2">Uncharacterized protein</fullName>
    </submittedName>
</protein>
<organism evidence="2 3">
    <name type="scientific">Acidaminococcus intestini (strain RyC-MR95)</name>
    <dbReference type="NCBI Taxonomy" id="568816"/>
    <lineage>
        <taxon>Bacteria</taxon>
        <taxon>Bacillati</taxon>
        <taxon>Bacillota</taxon>
        <taxon>Negativicutes</taxon>
        <taxon>Acidaminococcales</taxon>
        <taxon>Acidaminococcaceae</taxon>
        <taxon>Acidaminococcus</taxon>
    </lineage>
</organism>
<evidence type="ECO:0000256" key="1">
    <source>
        <dbReference type="SAM" id="Phobius"/>
    </source>
</evidence>
<sequence>MYLSDYLMLAILGASFLFPSDARTHTVWVFCLIYVFIRIKHRK</sequence>
<dbReference type="PATRIC" id="fig|568816.4.peg.2059"/>
<dbReference type="KEGG" id="ain:Acin_2128"/>
<gene>
    <name evidence="2" type="ordered locus">Acin_2128</name>
</gene>
<reference evidence="2 3" key="1">
    <citation type="journal article" date="2011" name="J. Bacteriol.">
        <title>Complete genome sequence of Acidaminococcus intestini RYC-MR95, a Gram-negative bacterium from the phylum Firmicutes.</title>
        <authorList>
            <person name="D'Auria G."/>
            <person name="Galan J.C."/>
            <person name="Rodriguez-Alcayna M."/>
            <person name="Moya A."/>
            <person name="Baquero F."/>
            <person name="Latorre A."/>
        </authorList>
    </citation>
    <scope>NUCLEOTIDE SEQUENCE [LARGE SCALE GENOMIC DNA]</scope>
    <source>
        <strain evidence="2 3">RyC-MR95</strain>
    </source>
</reference>
<accession>G4Q5F0</accession>
<name>G4Q5F0_ACIIR</name>
<dbReference type="EMBL" id="CP003058">
    <property type="protein sequence ID" value="AEQ23328.1"/>
    <property type="molecule type" value="Genomic_DNA"/>
</dbReference>
<proteinExistence type="predicted"/>
<keyword evidence="3" id="KW-1185">Reference proteome</keyword>
<dbReference type="Proteomes" id="UP000007093">
    <property type="component" value="Chromosome"/>
</dbReference>
<dbReference type="HOGENOM" id="CLU_3228214_0_0_9"/>
<keyword evidence="1" id="KW-1133">Transmembrane helix</keyword>
<keyword evidence="1" id="KW-0812">Transmembrane</keyword>
<feature type="transmembrane region" description="Helical" evidence="1">
    <location>
        <begin position="6"/>
        <end position="37"/>
    </location>
</feature>
<keyword evidence="1" id="KW-0472">Membrane</keyword>